<evidence type="ECO:0000256" key="1">
    <source>
        <dbReference type="ARBA" id="ARBA00006640"/>
    </source>
</evidence>
<dbReference type="NCBIfam" id="TIGR00030">
    <property type="entry name" value="S21p"/>
    <property type="match status" value="1"/>
</dbReference>
<keyword evidence="5" id="KW-1185">Reference proteome</keyword>
<comment type="similarity">
    <text evidence="1">Belongs to the bacterial ribosomal protein bS21 family.</text>
</comment>
<keyword evidence="3" id="KW-0687">Ribonucleoprotein</keyword>
<proteinExistence type="inferred from homology"/>
<dbReference type="PANTHER" id="PTHR37228">
    <property type="entry name" value="RIBOSOMAL PROTEIN S21 FAMILY PROTEIN"/>
    <property type="match status" value="1"/>
</dbReference>
<dbReference type="Proteomes" id="UP001151752">
    <property type="component" value="Chromosome 10"/>
</dbReference>
<dbReference type="GO" id="GO:0005840">
    <property type="term" value="C:ribosome"/>
    <property type="evidence" value="ECO:0007669"/>
    <property type="project" value="UniProtKB-KW"/>
</dbReference>
<dbReference type="AlphaFoldDB" id="A0A9Q1AHA1"/>
<dbReference type="PANTHER" id="PTHR37228:SF1">
    <property type="entry name" value="RIBOSOMAL PROTEIN S21 FAMILY PROTEIN"/>
    <property type="match status" value="1"/>
</dbReference>
<dbReference type="GO" id="GO:0003735">
    <property type="term" value="F:structural constituent of ribosome"/>
    <property type="evidence" value="ECO:0007669"/>
    <property type="project" value="InterPro"/>
</dbReference>
<keyword evidence="2 4" id="KW-0689">Ribosomal protein</keyword>
<organism evidence="4 5">
    <name type="scientific">Salix koriyanagi</name>
    <dbReference type="NCBI Taxonomy" id="2511006"/>
    <lineage>
        <taxon>Eukaryota</taxon>
        <taxon>Viridiplantae</taxon>
        <taxon>Streptophyta</taxon>
        <taxon>Embryophyta</taxon>
        <taxon>Tracheophyta</taxon>
        <taxon>Spermatophyta</taxon>
        <taxon>Magnoliopsida</taxon>
        <taxon>eudicotyledons</taxon>
        <taxon>Gunneridae</taxon>
        <taxon>Pentapetalae</taxon>
        <taxon>rosids</taxon>
        <taxon>fabids</taxon>
        <taxon>Malpighiales</taxon>
        <taxon>Salicaceae</taxon>
        <taxon>Saliceae</taxon>
        <taxon>Salix</taxon>
    </lineage>
</organism>
<dbReference type="Pfam" id="PF01165">
    <property type="entry name" value="Ribosomal_S21"/>
    <property type="match status" value="1"/>
</dbReference>
<dbReference type="GO" id="GO:1990904">
    <property type="term" value="C:ribonucleoprotein complex"/>
    <property type="evidence" value="ECO:0007669"/>
    <property type="project" value="UniProtKB-KW"/>
</dbReference>
<evidence type="ECO:0000313" key="5">
    <source>
        <dbReference type="Proteomes" id="UP001151752"/>
    </source>
</evidence>
<sequence>MNTIARRAYNLCRSPPLLPVQGVKSVSGEHQIQQCRGIRVRVHNGNLEQALRFMQRKMQSSGIERQIKNLQTHHVKNSEKRVLARKKLQRRIQSQELAHRIKVILADKARNIYPWDSALEHTLFCSAIPDTHLSPYYTETRAKIICCTHDWHGSCKQYIKKSVMVEFSLASARSRWYLSKKPSGQCGQAKGLVRKSLKYPSWCRMDFCNASLLSNVVLFALLNVR</sequence>
<protein>
    <submittedName>
        <fullName evidence="4">RIBOSOMAL PROTEIN S21 FAMILY PROTEIN</fullName>
    </submittedName>
</protein>
<dbReference type="GO" id="GO:0006412">
    <property type="term" value="P:translation"/>
    <property type="evidence" value="ECO:0007669"/>
    <property type="project" value="InterPro"/>
</dbReference>
<evidence type="ECO:0000256" key="3">
    <source>
        <dbReference type="ARBA" id="ARBA00023274"/>
    </source>
</evidence>
<evidence type="ECO:0000313" key="4">
    <source>
        <dbReference type="EMBL" id="KAJ6771163.1"/>
    </source>
</evidence>
<dbReference type="EMBL" id="JAPFFM010000002">
    <property type="protein sequence ID" value="KAJ6771163.1"/>
    <property type="molecule type" value="Genomic_DNA"/>
</dbReference>
<comment type="caution">
    <text evidence="4">The sequence shown here is derived from an EMBL/GenBank/DDBJ whole genome shotgun (WGS) entry which is preliminary data.</text>
</comment>
<name>A0A9Q1AHA1_9ROSI</name>
<reference evidence="4" key="2">
    <citation type="journal article" date="2023" name="Int. J. Mol. Sci.">
        <title>De Novo Assembly and Annotation of 11 Diverse Shrub Willow (Salix) Genomes Reveals Novel Gene Organization in Sex-Linked Regions.</title>
        <authorList>
            <person name="Hyden B."/>
            <person name="Feng K."/>
            <person name="Yates T.B."/>
            <person name="Jawdy S."/>
            <person name="Cereghino C."/>
            <person name="Smart L.B."/>
            <person name="Muchero W."/>
        </authorList>
    </citation>
    <scope>NUCLEOTIDE SEQUENCE</scope>
    <source>
        <tissue evidence="4">Shoot tip</tissue>
    </source>
</reference>
<evidence type="ECO:0000256" key="2">
    <source>
        <dbReference type="ARBA" id="ARBA00022980"/>
    </source>
</evidence>
<accession>A0A9Q1AHA1</accession>
<gene>
    <name evidence="4" type="ORF">OIU74_017572</name>
</gene>
<dbReference type="InterPro" id="IPR001911">
    <property type="entry name" value="Ribosomal_bS21"/>
</dbReference>
<reference evidence="4" key="1">
    <citation type="submission" date="2022-11" db="EMBL/GenBank/DDBJ databases">
        <authorList>
            <person name="Hyden B.L."/>
            <person name="Feng K."/>
            <person name="Yates T."/>
            <person name="Jawdy S."/>
            <person name="Smart L.B."/>
            <person name="Muchero W."/>
        </authorList>
    </citation>
    <scope>NUCLEOTIDE SEQUENCE</scope>
    <source>
        <tissue evidence="4">Shoot tip</tissue>
    </source>
</reference>